<reference evidence="3" key="1">
    <citation type="submission" date="2022-11" db="UniProtKB">
        <authorList>
            <consortium name="WormBaseParasite"/>
        </authorList>
    </citation>
    <scope>IDENTIFICATION</scope>
</reference>
<dbReference type="AlphaFoldDB" id="A0A914KNF2"/>
<dbReference type="Proteomes" id="UP000887563">
    <property type="component" value="Unplaced"/>
</dbReference>
<dbReference type="InterPro" id="IPR043136">
    <property type="entry name" value="B30.2/SPRY_sf"/>
</dbReference>
<evidence type="ECO:0000256" key="1">
    <source>
        <dbReference type="SAM" id="Coils"/>
    </source>
</evidence>
<sequence>MKIRTSKELEDWSFSVNNSGNNDDISIKAEEESNATIVLDDDEEVECLKEEILEEDLQKENNLKENNCNLKCKVKNVEERIKVLEVDMEKSDYSLELIKTKVDLQDQMLKQILFLQTNSQKRASEHTMAMLKMQKSVEKMANEKSKLNQQKEILQQSKFSLKNIVALQKETIGSLEEKIGMVDDERKQLTERLNKAERELKVMTNKLANFSNLKAKFIKFENKWGYIAEHFFVDQKKIIHNNKFESKIGNVAINGGKVEYSASNNAKELNNMIRVYGQNKFNKEAADPLFDSIFYFEIEFQNIEEVNQRGEMALIGIDSNKSTILTLSCCCLLPDKITKSVNISVLGKVEKIRYPNMSWKSGDVCGVGLVYQKEDSVDQRPYAFFTLNGEIFGKTLFLEENSNNFRPFFGFLNGTVQTNFGADLLSMPFRYDVSKHIMPEGFYEEKDFS</sequence>
<organism evidence="2 3">
    <name type="scientific">Meloidogyne incognita</name>
    <name type="common">Southern root-knot nematode worm</name>
    <name type="synonym">Oxyuris incognita</name>
    <dbReference type="NCBI Taxonomy" id="6306"/>
    <lineage>
        <taxon>Eukaryota</taxon>
        <taxon>Metazoa</taxon>
        <taxon>Ecdysozoa</taxon>
        <taxon>Nematoda</taxon>
        <taxon>Chromadorea</taxon>
        <taxon>Rhabditida</taxon>
        <taxon>Tylenchina</taxon>
        <taxon>Tylenchomorpha</taxon>
        <taxon>Tylenchoidea</taxon>
        <taxon>Meloidogynidae</taxon>
        <taxon>Meloidogyninae</taxon>
        <taxon>Meloidogyne</taxon>
        <taxon>Meloidogyne incognita group</taxon>
    </lineage>
</organism>
<protein>
    <submittedName>
        <fullName evidence="3">SPRY domain-containing protein</fullName>
    </submittedName>
</protein>
<proteinExistence type="predicted"/>
<feature type="coiled-coil region" evidence="1">
    <location>
        <begin position="130"/>
        <end position="213"/>
    </location>
</feature>
<evidence type="ECO:0000313" key="2">
    <source>
        <dbReference type="Proteomes" id="UP000887563"/>
    </source>
</evidence>
<keyword evidence="2" id="KW-1185">Reference proteome</keyword>
<keyword evidence="1" id="KW-0175">Coiled coil</keyword>
<evidence type="ECO:0000313" key="3">
    <source>
        <dbReference type="WBParaSite" id="Minc3s00058g02981"/>
    </source>
</evidence>
<dbReference type="Gene3D" id="2.60.120.920">
    <property type="match status" value="1"/>
</dbReference>
<accession>A0A914KNF2</accession>
<name>A0A914KNF2_MELIC</name>
<dbReference type="WBParaSite" id="Minc3s00058g02981">
    <property type="protein sequence ID" value="Minc3s00058g02981"/>
    <property type="gene ID" value="Minc3s00058g02981"/>
</dbReference>